<gene>
    <name evidence="1" type="ORF">A2713_02455</name>
</gene>
<dbReference type="CDD" id="cd02440">
    <property type="entry name" value="AdoMet_MTases"/>
    <property type="match status" value="1"/>
</dbReference>
<dbReference type="Gene3D" id="3.40.50.150">
    <property type="entry name" value="Vaccinia Virus protein VP39"/>
    <property type="match status" value="1"/>
</dbReference>
<protein>
    <recommendedName>
        <fullName evidence="3">Methyltransferase type 11 domain-containing protein</fullName>
    </recommendedName>
</protein>
<evidence type="ECO:0008006" key="3">
    <source>
        <dbReference type="Google" id="ProtNLM"/>
    </source>
</evidence>
<sequence length="282" mass="32690">MESEFLKECNLCKSKKVYLFDEYIGLYECADCRYIFDNPRPTLKEIINYYSKSSKYDGWLDNLYTRELLWKRRIKKMQKNIKEGTLLDVGCGIGQFLDITKPFYTEVFGTEVSGSAVKIAKEKYGLNLLHGTLDDINFKGKKFDNISMFHLLEHVNDVNGTIKKAKELLNPNGVLTIAVPNDIYSLKSIVKKIIGKPYLKKIKLDGTIDEIHLSHFTPNGLSGFLKSKGFEIIDLSLDPYYAEPGIKLLRRDIYYRVCNLINRIFKTNIYDTIWIVAKKKRH</sequence>
<dbReference type="PANTHER" id="PTHR43861">
    <property type="entry name" value="TRANS-ACONITATE 2-METHYLTRANSFERASE-RELATED"/>
    <property type="match status" value="1"/>
</dbReference>
<dbReference type="PANTHER" id="PTHR43861:SF6">
    <property type="entry name" value="METHYLTRANSFERASE TYPE 11"/>
    <property type="match status" value="1"/>
</dbReference>
<evidence type="ECO:0000313" key="1">
    <source>
        <dbReference type="EMBL" id="OGC47277.1"/>
    </source>
</evidence>
<dbReference type="EMBL" id="MEUX01000021">
    <property type="protein sequence ID" value="OGC47277.1"/>
    <property type="molecule type" value="Genomic_DNA"/>
</dbReference>
<dbReference type="Proteomes" id="UP000176444">
    <property type="component" value="Unassembled WGS sequence"/>
</dbReference>
<dbReference type="SUPFAM" id="SSF53335">
    <property type="entry name" value="S-adenosyl-L-methionine-dependent methyltransferases"/>
    <property type="match status" value="1"/>
</dbReference>
<dbReference type="AlphaFoldDB" id="A0A1F4UQM9"/>
<accession>A0A1F4UQM9</accession>
<dbReference type="Pfam" id="PF13489">
    <property type="entry name" value="Methyltransf_23"/>
    <property type="match status" value="1"/>
</dbReference>
<proteinExistence type="predicted"/>
<dbReference type="InterPro" id="IPR029063">
    <property type="entry name" value="SAM-dependent_MTases_sf"/>
</dbReference>
<name>A0A1F4UQM9_UNCKA</name>
<evidence type="ECO:0000313" key="2">
    <source>
        <dbReference type="Proteomes" id="UP000176444"/>
    </source>
</evidence>
<organism evidence="1 2">
    <name type="scientific">candidate division WWE3 bacterium RIFCSPHIGHO2_01_FULL_35_17</name>
    <dbReference type="NCBI Taxonomy" id="1802614"/>
    <lineage>
        <taxon>Bacteria</taxon>
        <taxon>Katanobacteria</taxon>
    </lineage>
</organism>
<comment type="caution">
    <text evidence="1">The sequence shown here is derived from an EMBL/GenBank/DDBJ whole genome shotgun (WGS) entry which is preliminary data.</text>
</comment>
<reference evidence="1 2" key="1">
    <citation type="journal article" date="2016" name="Nat. Commun.">
        <title>Thousands of microbial genomes shed light on interconnected biogeochemical processes in an aquifer system.</title>
        <authorList>
            <person name="Anantharaman K."/>
            <person name="Brown C.T."/>
            <person name="Hug L.A."/>
            <person name="Sharon I."/>
            <person name="Castelle C.J."/>
            <person name="Probst A.J."/>
            <person name="Thomas B.C."/>
            <person name="Singh A."/>
            <person name="Wilkins M.J."/>
            <person name="Karaoz U."/>
            <person name="Brodie E.L."/>
            <person name="Williams K.H."/>
            <person name="Hubbard S.S."/>
            <person name="Banfield J.F."/>
        </authorList>
    </citation>
    <scope>NUCLEOTIDE SEQUENCE [LARGE SCALE GENOMIC DNA]</scope>
</reference>